<reference evidence="1 2" key="1">
    <citation type="submission" date="2021-06" db="EMBL/GenBank/DDBJ databases">
        <title>Caerostris extrusa draft genome.</title>
        <authorList>
            <person name="Kono N."/>
            <person name="Arakawa K."/>
        </authorList>
    </citation>
    <scope>NUCLEOTIDE SEQUENCE [LARGE SCALE GENOMIC DNA]</scope>
</reference>
<organism evidence="1 2">
    <name type="scientific">Caerostris extrusa</name>
    <name type="common">Bark spider</name>
    <name type="synonym">Caerostris bankana</name>
    <dbReference type="NCBI Taxonomy" id="172846"/>
    <lineage>
        <taxon>Eukaryota</taxon>
        <taxon>Metazoa</taxon>
        <taxon>Ecdysozoa</taxon>
        <taxon>Arthropoda</taxon>
        <taxon>Chelicerata</taxon>
        <taxon>Arachnida</taxon>
        <taxon>Araneae</taxon>
        <taxon>Araneomorphae</taxon>
        <taxon>Entelegynae</taxon>
        <taxon>Araneoidea</taxon>
        <taxon>Araneidae</taxon>
        <taxon>Caerostris</taxon>
    </lineage>
</organism>
<accession>A0AAV4M5Q8</accession>
<name>A0AAV4M5Q8_CAEEX</name>
<proteinExistence type="predicted"/>
<evidence type="ECO:0000313" key="2">
    <source>
        <dbReference type="Proteomes" id="UP001054945"/>
    </source>
</evidence>
<protein>
    <submittedName>
        <fullName evidence="1">Uncharacterized protein</fullName>
    </submittedName>
</protein>
<gene>
    <name evidence="1" type="ORF">CEXT_384991</name>
</gene>
<dbReference type="Proteomes" id="UP001054945">
    <property type="component" value="Unassembled WGS sequence"/>
</dbReference>
<comment type="caution">
    <text evidence="1">The sequence shown here is derived from an EMBL/GenBank/DDBJ whole genome shotgun (WGS) entry which is preliminary data.</text>
</comment>
<dbReference type="EMBL" id="BPLR01019398">
    <property type="protein sequence ID" value="GIX67427.1"/>
    <property type="molecule type" value="Genomic_DNA"/>
</dbReference>
<sequence>MIHGEDGIGLLDKNNKTTPANPSFLEKMTSLFTFTETHLLNIFFDGFQISRMWHDRIHGQVYIFQRAPFFPTPIRYISLYVSTKPSAEVHPIFLKENRKAQIQSGYHTQ</sequence>
<keyword evidence="2" id="KW-1185">Reference proteome</keyword>
<evidence type="ECO:0000313" key="1">
    <source>
        <dbReference type="EMBL" id="GIX67427.1"/>
    </source>
</evidence>
<dbReference type="AlphaFoldDB" id="A0AAV4M5Q8"/>